<proteinExistence type="predicted"/>
<sequence length="76" mass="9175">MVEHKDRLTRFGFNYFKDLWHGEIVIINEVADDEKDLMQDFVSLVTSFTARLYGRRRSRRKTEELIKQLDKDDDHS</sequence>
<dbReference type="AlphaFoldDB" id="A0A251X776"/>
<dbReference type="Proteomes" id="UP000194798">
    <property type="component" value="Unassembled WGS sequence"/>
</dbReference>
<dbReference type="RefSeq" id="WP_086488772.1">
    <property type="nucleotide sequence ID" value="NZ_MSLT01000018.1"/>
</dbReference>
<evidence type="ECO:0000313" key="2">
    <source>
        <dbReference type="Proteomes" id="UP000194798"/>
    </source>
</evidence>
<name>A0A251X776_9GAMM</name>
<gene>
    <name evidence="1" type="ORF">TPSD3_11905</name>
</gene>
<evidence type="ECO:0008006" key="3">
    <source>
        <dbReference type="Google" id="ProtNLM"/>
    </source>
</evidence>
<accession>A0A251X776</accession>
<organism evidence="1 2">
    <name type="scientific">Thioflexithrix psekupsensis</name>
    <dbReference type="NCBI Taxonomy" id="1570016"/>
    <lineage>
        <taxon>Bacteria</taxon>
        <taxon>Pseudomonadati</taxon>
        <taxon>Pseudomonadota</taxon>
        <taxon>Gammaproteobacteria</taxon>
        <taxon>Thiotrichales</taxon>
        <taxon>Thioflexithrix</taxon>
    </lineage>
</organism>
<comment type="caution">
    <text evidence="1">The sequence shown here is derived from an EMBL/GenBank/DDBJ whole genome shotgun (WGS) entry which is preliminary data.</text>
</comment>
<protein>
    <recommendedName>
        <fullName evidence="3">Resolvase/invertase-type recombinase catalytic domain-containing protein</fullName>
    </recommendedName>
</protein>
<evidence type="ECO:0000313" key="1">
    <source>
        <dbReference type="EMBL" id="OUD13321.1"/>
    </source>
</evidence>
<keyword evidence="2" id="KW-1185">Reference proteome</keyword>
<dbReference type="EMBL" id="MSLT01000018">
    <property type="protein sequence ID" value="OUD13321.1"/>
    <property type="molecule type" value="Genomic_DNA"/>
</dbReference>
<dbReference type="Gene3D" id="1.10.287.2170">
    <property type="match status" value="1"/>
</dbReference>
<reference evidence="1 2" key="1">
    <citation type="submission" date="2016-12" db="EMBL/GenBank/DDBJ databases">
        <title>Thioflexothrix psekupsii D3 genome sequencing and assembly.</title>
        <authorList>
            <person name="Fomenkov A."/>
            <person name="Vincze T."/>
            <person name="Grabovich M."/>
            <person name="Anton B.P."/>
            <person name="Dubinina G."/>
            <person name="Orlova M."/>
            <person name="Belousova E."/>
            <person name="Roberts R.J."/>
        </authorList>
    </citation>
    <scope>NUCLEOTIDE SEQUENCE [LARGE SCALE GENOMIC DNA]</scope>
    <source>
        <strain evidence="1">D3</strain>
    </source>
</reference>